<dbReference type="InterPro" id="IPR022929">
    <property type="entry name" value="Put_MntP"/>
</dbReference>
<dbReference type="PANTHER" id="PTHR35529">
    <property type="entry name" value="MANGANESE EFFLUX PUMP MNTP-RELATED"/>
    <property type="match status" value="1"/>
</dbReference>
<keyword evidence="1 8" id="KW-0813">Transport</keyword>
<evidence type="ECO:0000256" key="4">
    <source>
        <dbReference type="ARBA" id="ARBA00022989"/>
    </source>
</evidence>
<keyword evidence="3 8" id="KW-0812">Transmembrane</keyword>
<dbReference type="HAMAP" id="MF_01521">
    <property type="entry name" value="MntP_pump"/>
    <property type="match status" value="1"/>
</dbReference>
<keyword evidence="2 8" id="KW-1003">Cell membrane</keyword>
<keyword evidence="6 8" id="KW-0472">Membrane</keyword>
<comment type="function">
    <text evidence="8">Probably functions as a manganese efflux pump.</text>
</comment>
<feature type="transmembrane region" description="Helical" evidence="8">
    <location>
        <begin position="107"/>
        <end position="127"/>
    </location>
</feature>
<feature type="transmembrane region" description="Helical" evidence="8">
    <location>
        <begin position="133"/>
        <end position="153"/>
    </location>
</feature>
<dbReference type="GO" id="GO:0005384">
    <property type="term" value="F:manganese ion transmembrane transporter activity"/>
    <property type="evidence" value="ECO:0007669"/>
    <property type="project" value="UniProtKB-UniRule"/>
</dbReference>
<feature type="transmembrane region" description="Helical" evidence="8">
    <location>
        <begin position="6"/>
        <end position="28"/>
    </location>
</feature>
<dbReference type="PANTHER" id="PTHR35529:SF1">
    <property type="entry name" value="MANGANESE EFFLUX PUMP MNTP-RELATED"/>
    <property type="match status" value="1"/>
</dbReference>
<dbReference type="EMBL" id="DXEL01000058">
    <property type="protein sequence ID" value="HIX75087.1"/>
    <property type="molecule type" value="Genomic_DNA"/>
</dbReference>
<evidence type="ECO:0000256" key="8">
    <source>
        <dbReference type="HAMAP-Rule" id="MF_01521"/>
    </source>
</evidence>
<organism evidence="9 10">
    <name type="scientific">Candidatus Parabacteroides intestinipullorum</name>
    <dbReference type="NCBI Taxonomy" id="2838723"/>
    <lineage>
        <taxon>Bacteria</taxon>
        <taxon>Pseudomonadati</taxon>
        <taxon>Bacteroidota</taxon>
        <taxon>Bacteroidia</taxon>
        <taxon>Bacteroidales</taxon>
        <taxon>Tannerellaceae</taxon>
        <taxon>Parabacteroides</taxon>
    </lineage>
</organism>
<evidence type="ECO:0000256" key="2">
    <source>
        <dbReference type="ARBA" id="ARBA00022475"/>
    </source>
</evidence>
<comment type="caution">
    <text evidence="9">The sequence shown here is derived from an EMBL/GenBank/DDBJ whole genome shotgun (WGS) entry which is preliminary data.</text>
</comment>
<keyword evidence="7 8" id="KW-0464">Manganese</keyword>
<sequence>MLYVEMVLLAIGLAMDSLAVSVTGGALAQQRCGFYNIFKVASVMALFQAGMTLIGFFAGKGFERYIEAFDHWVAFALLLYLGGKMIYDSMHDEEEECRFDIFRGRTLCGLGVATSIDALAVGISLAIIKAPIIAQTVIIGLVTFAFAAFGVFFGNRVGGRINLKLDLIGGIILIGIGARILIEHLFFS</sequence>
<evidence type="ECO:0000256" key="5">
    <source>
        <dbReference type="ARBA" id="ARBA00023065"/>
    </source>
</evidence>
<gene>
    <name evidence="8" type="primary">mntP</name>
    <name evidence="9" type="ORF">H9977_08670</name>
</gene>
<name>A0A9D2BGY0_9BACT</name>
<comment type="similarity">
    <text evidence="8">Belongs to the MntP (TC 9.B.29) family.</text>
</comment>
<dbReference type="GO" id="GO:0005886">
    <property type="term" value="C:plasma membrane"/>
    <property type="evidence" value="ECO:0007669"/>
    <property type="project" value="UniProtKB-SubCell"/>
</dbReference>
<proteinExistence type="inferred from homology"/>
<evidence type="ECO:0000313" key="10">
    <source>
        <dbReference type="Proteomes" id="UP000886740"/>
    </source>
</evidence>
<comment type="subcellular location">
    <subcellularLocation>
        <location evidence="8">Cell membrane</location>
        <topology evidence="8">Multi-pass membrane protein</topology>
    </subcellularLocation>
</comment>
<feature type="transmembrane region" description="Helical" evidence="8">
    <location>
        <begin position="40"/>
        <end position="59"/>
    </location>
</feature>
<dbReference type="InterPro" id="IPR003810">
    <property type="entry name" value="Mntp/YtaF"/>
</dbReference>
<feature type="transmembrane region" description="Helical" evidence="8">
    <location>
        <begin position="165"/>
        <end position="182"/>
    </location>
</feature>
<dbReference type="Proteomes" id="UP000886740">
    <property type="component" value="Unassembled WGS sequence"/>
</dbReference>
<evidence type="ECO:0000256" key="6">
    <source>
        <dbReference type="ARBA" id="ARBA00023136"/>
    </source>
</evidence>
<evidence type="ECO:0000256" key="1">
    <source>
        <dbReference type="ARBA" id="ARBA00022448"/>
    </source>
</evidence>
<dbReference type="AlphaFoldDB" id="A0A9D2BGY0"/>
<evidence type="ECO:0000256" key="7">
    <source>
        <dbReference type="ARBA" id="ARBA00023211"/>
    </source>
</evidence>
<dbReference type="Pfam" id="PF02659">
    <property type="entry name" value="Mntp"/>
    <property type="match status" value="1"/>
</dbReference>
<reference evidence="9" key="2">
    <citation type="submission" date="2021-04" db="EMBL/GenBank/DDBJ databases">
        <authorList>
            <person name="Gilroy R."/>
        </authorList>
    </citation>
    <scope>NUCLEOTIDE SEQUENCE</scope>
    <source>
        <strain evidence="9">ChiGjej6B6-14162</strain>
    </source>
</reference>
<evidence type="ECO:0000256" key="3">
    <source>
        <dbReference type="ARBA" id="ARBA00022692"/>
    </source>
</evidence>
<feature type="transmembrane region" description="Helical" evidence="8">
    <location>
        <begin position="71"/>
        <end position="87"/>
    </location>
</feature>
<keyword evidence="5 8" id="KW-0406">Ion transport</keyword>
<accession>A0A9D2BGY0</accession>
<evidence type="ECO:0000313" key="9">
    <source>
        <dbReference type="EMBL" id="HIX75087.1"/>
    </source>
</evidence>
<reference evidence="9" key="1">
    <citation type="journal article" date="2021" name="PeerJ">
        <title>Extensive microbial diversity within the chicken gut microbiome revealed by metagenomics and culture.</title>
        <authorList>
            <person name="Gilroy R."/>
            <person name="Ravi A."/>
            <person name="Getino M."/>
            <person name="Pursley I."/>
            <person name="Horton D.L."/>
            <person name="Alikhan N.F."/>
            <person name="Baker D."/>
            <person name="Gharbi K."/>
            <person name="Hall N."/>
            <person name="Watson M."/>
            <person name="Adriaenssens E.M."/>
            <person name="Foster-Nyarko E."/>
            <person name="Jarju S."/>
            <person name="Secka A."/>
            <person name="Antonio M."/>
            <person name="Oren A."/>
            <person name="Chaudhuri R.R."/>
            <person name="La Ragione R."/>
            <person name="Hildebrand F."/>
            <person name="Pallen M.J."/>
        </authorList>
    </citation>
    <scope>NUCLEOTIDE SEQUENCE</scope>
    <source>
        <strain evidence="9">ChiGjej6B6-14162</strain>
    </source>
</reference>
<keyword evidence="4 8" id="KW-1133">Transmembrane helix</keyword>
<protein>
    <recommendedName>
        <fullName evidence="8">Putative manganese efflux pump MntP</fullName>
    </recommendedName>
</protein>